<name>A0A0Q2RZ69_MYCGO</name>
<evidence type="ECO:0000313" key="2">
    <source>
        <dbReference type="EMBL" id="KQH80611.1"/>
    </source>
</evidence>
<organism evidence="2 3">
    <name type="scientific">Mycobacterium gordonae</name>
    <dbReference type="NCBI Taxonomy" id="1778"/>
    <lineage>
        <taxon>Bacteria</taxon>
        <taxon>Bacillati</taxon>
        <taxon>Actinomycetota</taxon>
        <taxon>Actinomycetes</taxon>
        <taxon>Mycobacteriales</taxon>
        <taxon>Mycobacteriaceae</taxon>
        <taxon>Mycobacterium</taxon>
    </lineage>
</organism>
<feature type="transmembrane region" description="Helical" evidence="1">
    <location>
        <begin position="63"/>
        <end position="88"/>
    </location>
</feature>
<protein>
    <submittedName>
        <fullName evidence="2">Uncharacterized protein</fullName>
    </submittedName>
</protein>
<dbReference type="AlphaFoldDB" id="A0A0Q2RZ69"/>
<sequence length="122" mass="13102">MTAQNPAFRTGRGNGGAVGLVALHAVLVLFTVLLNLALLVTADPHDQCRIHHVHCDRGAHLREAVLISGVGTAVLIILEIVMGTYAHLWKRQRLHFAVPLLCCFGQFVILCTAFTLGATGIP</sequence>
<reference evidence="2 3" key="1">
    <citation type="submission" date="2015-10" db="EMBL/GenBank/DDBJ databases">
        <title>Mycobacterium gordonae draft genome assembly.</title>
        <authorList>
            <person name="Ustinova V."/>
            <person name="Smirnova T."/>
            <person name="Blagodatskikh K."/>
            <person name="Varlamov D."/>
            <person name="Larionova E."/>
            <person name="Chernousova L."/>
        </authorList>
    </citation>
    <scope>NUCLEOTIDE SEQUENCE [LARGE SCALE GENOMIC DNA]</scope>
    <source>
        <strain evidence="2 3">CTRI 14-8773</strain>
    </source>
</reference>
<accession>A0A0Q2RZ69</accession>
<keyword evidence="1" id="KW-0812">Transmembrane</keyword>
<feature type="transmembrane region" description="Helical" evidence="1">
    <location>
        <begin position="94"/>
        <end position="116"/>
    </location>
</feature>
<dbReference type="RefSeq" id="WP_055576511.1">
    <property type="nucleotide sequence ID" value="NZ_LKTM01000014.1"/>
</dbReference>
<dbReference type="Proteomes" id="UP000051677">
    <property type="component" value="Unassembled WGS sequence"/>
</dbReference>
<evidence type="ECO:0000256" key="1">
    <source>
        <dbReference type="SAM" id="Phobius"/>
    </source>
</evidence>
<comment type="caution">
    <text evidence="2">The sequence shown here is derived from an EMBL/GenBank/DDBJ whole genome shotgun (WGS) entry which is preliminary data.</text>
</comment>
<gene>
    <name evidence="2" type="ORF">AO501_04265</name>
</gene>
<feature type="transmembrane region" description="Helical" evidence="1">
    <location>
        <begin position="20"/>
        <end position="42"/>
    </location>
</feature>
<evidence type="ECO:0000313" key="3">
    <source>
        <dbReference type="Proteomes" id="UP000051677"/>
    </source>
</evidence>
<keyword evidence="1" id="KW-1133">Transmembrane helix</keyword>
<dbReference type="EMBL" id="LKTM01000014">
    <property type="protein sequence ID" value="KQH80611.1"/>
    <property type="molecule type" value="Genomic_DNA"/>
</dbReference>
<keyword evidence="1" id="KW-0472">Membrane</keyword>
<proteinExistence type="predicted"/>